<evidence type="ECO:0000313" key="1">
    <source>
        <dbReference type="EMBL" id="KAF5777473.1"/>
    </source>
</evidence>
<organism evidence="1 2">
    <name type="scientific">Helianthus annuus</name>
    <name type="common">Common sunflower</name>
    <dbReference type="NCBI Taxonomy" id="4232"/>
    <lineage>
        <taxon>Eukaryota</taxon>
        <taxon>Viridiplantae</taxon>
        <taxon>Streptophyta</taxon>
        <taxon>Embryophyta</taxon>
        <taxon>Tracheophyta</taxon>
        <taxon>Spermatophyta</taxon>
        <taxon>Magnoliopsida</taxon>
        <taxon>eudicotyledons</taxon>
        <taxon>Gunneridae</taxon>
        <taxon>Pentapetalae</taxon>
        <taxon>asterids</taxon>
        <taxon>campanulids</taxon>
        <taxon>Asterales</taxon>
        <taxon>Asteraceae</taxon>
        <taxon>Asteroideae</taxon>
        <taxon>Heliantheae alliance</taxon>
        <taxon>Heliantheae</taxon>
        <taxon>Helianthus</taxon>
    </lineage>
</organism>
<gene>
    <name evidence="1" type="ORF">HanXRQr2_Chr12g0536061</name>
</gene>
<keyword evidence="2" id="KW-1185">Reference proteome</keyword>
<dbReference type="Gramene" id="mRNA:HanXRQr2_Chr12g0536061">
    <property type="protein sequence ID" value="mRNA:HanXRQr2_Chr12g0536061"/>
    <property type="gene ID" value="HanXRQr2_Chr12g0536061"/>
</dbReference>
<dbReference type="Proteomes" id="UP000215914">
    <property type="component" value="Unassembled WGS sequence"/>
</dbReference>
<reference evidence="1" key="1">
    <citation type="journal article" date="2017" name="Nature">
        <title>The sunflower genome provides insights into oil metabolism, flowering and Asterid evolution.</title>
        <authorList>
            <person name="Badouin H."/>
            <person name="Gouzy J."/>
            <person name="Grassa C.J."/>
            <person name="Murat F."/>
            <person name="Staton S.E."/>
            <person name="Cottret L."/>
            <person name="Lelandais-Briere C."/>
            <person name="Owens G.L."/>
            <person name="Carrere S."/>
            <person name="Mayjonade B."/>
            <person name="Legrand L."/>
            <person name="Gill N."/>
            <person name="Kane N.C."/>
            <person name="Bowers J.E."/>
            <person name="Hubner S."/>
            <person name="Bellec A."/>
            <person name="Berard A."/>
            <person name="Berges H."/>
            <person name="Blanchet N."/>
            <person name="Boniface M.C."/>
            <person name="Brunel D."/>
            <person name="Catrice O."/>
            <person name="Chaidir N."/>
            <person name="Claudel C."/>
            <person name="Donnadieu C."/>
            <person name="Faraut T."/>
            <person name="Fievet G."/>
            <person name="Helmstetter N."/>
            <person name="King M."/>
            <person name="Knapp S.J."/>
            <person name="Lai Z."/>
            <person name="Le Paslier M.C."/>
            <person name="Lippi Y."/>
            <person name="Lorenzon L."/>
            <person name="Mandel J.R."/>
            <person name="Marage G."/>
            <person name="Marchand G."/>
            <person name="Marquand E."/>
            <person name="Bret-Mestries E."/>
            <person name="Morien E."/>
            <person name="Nambeesan S."/>
            <person name="Nguyen T."/>
            <person name="Pegot-Espagnet P."/>
            <person name="Pouilly N."/>
            <person name="Raftis F."/>
            <person name="Sallet E."/>
            <person name="Schiex T."/>
            <person name="Thomas J."/>
            <person name="Vandecasteele C."/>
            <person name="Vares D."/>
            <person name="Vear F."/>
            <person name="Vautrin S."/>
            <person name="Crespi M."/>
            <person name="Mangin B."/>
            <person name="Burke J.M."/>
            <person name="Salse J."/>
            <person name="Munos S."/>
            <person name="Vincourt P."/>
            <person name="Rieseberg L.H."/>
            <person name="Langlade N.B."/>
        </authorList>
    </citation>
    <scope>NUCLEOTIDE SEQUENCE</scope>
    <source>
        <tissue evidence="1">Leaves</tissue>
    </source>
</reference>
<sequence>MPLGLPSDGNKKKPSQDHHLEDRFAKMRLTPSDEIPLPVYTKVKKAVDIMSGPKEASSYLDDLERAEYGIRVATKVYRCFLPLGWKYDRESASFFITGYDKIYTRKDGKKIIMRLAS</sequence>
<dbReference type="AlphaFoldDB" id="A0A9K3MVN7"/>
<dbReference type="EMBL" id="MNCJ02000327">
    <property type="protein sequence ID" value="KAF5777473.1"/>
    <property type="molecule type" value="Genomic_DNA"/>
</dbReference>
<name>A0A9K3MVN7_HELAN</name>
<evidence type="ECO:0000313" key="2">
    <source>
        <dbReference type="Proteomes" id="UP000215914"/>
    </source>
</evidence>
<protein>
    <submittedName>
        <fullName evidence="1">Uncharacterized protein</fullName>
    </submittedName>
</protein>
<accession>A0A9K3MVN7</accession>
<comment type="caution">
    <text evidence="1">The sequence shown here is derived from an EMBL/GenBank/DDBJ whole genome shotgun (WGS) entry which is preliminary data.</text>
</comment>
<reference evidence="1" key="2">
    <citation type="submission" date="2020-06" db="EMBL/GenBank/DDBJ databases">
        <title>Helianthus annuus Genome sequencing and assembly Release 2.</title>
        <authorList>
            <person name="Gouzy J."/>
            <person name="Langlade N."/>
            <person name="Munos S."/>
        </authorList>
    </citation>
    <scope>NUCLEOTIDE SEQUENCE</scope>
    <source>
        <tissue evidence="1">Leaves</tissue>
    </source>
</reference>
<proteinExistence type="predicted"/>